<dbReference type="Bgee" id="FBgn0194316">
    <property type="expression patterns" value="Expressed in female reproductive system and 3 other cell types or tissues"/>
</dbReference>
<dbReference type="EMBL" id="CH987387">
    <property type="protein sequence ID" value="EDX16017.1"/>
    <property type="molecule type" value="Genomic_DNA"/>
</dbReference>
<keyword evidence="2" id="KW-1185">Reference proteome</keyword>
<evidence type="ECO:0000313" key="1">
    <source>
        <dbReference type="EMBL" id="EDX16017.1"/>
    </source>
</evidence>
<organism evidence="1 2">
    <name type="scientific">Drosophila simulans</name>
    <name type="common">Fruit fly</name>
    <dbReference type="NCBI Taxonomy" id="7240"/>
    <lineage>
        <taxon>Eukaryota</taxon>
        <taxon>Metazoa</taxon>
        <taxon>Ecdysozoa</taxon>
        <taxon>Arthropoda</taxon>
        <taxon>Hexapoda</taxon>
        <taxon>Insecta</taxon>
        <taxon>Pterygota</taxon>
        <taxon>Neoptera</taxon>
        <taxon>Endopterygota</taxon>
        <taxon>Diptera</taxon>
        <taxon>Brachycera</taxon>
        <taxon>Muscomorpha</taxon>
        <taxon>Ephydroidea</taxon>
        <taxon>Drosophilidae</taxon>
        <taxon>Drosophila</taxon>
        <taxon>Sophophora</taxon>
    </lineage>
</organism>
<gene>
    <name evidence="1" type="primary">Dsim\GD20165</name>
    <name evidence="1" type="ORF">Dsim_GD20165</name>
</gene>
<dbReference type="STRING" id="7240.B4NVD6"/>
<accession>B4NVD6</accession>
<reference evidence="1 2" key="1">
    <citation type="journal article" date="2007" name="Nature">
        <title>Evolution of genes and genomes on the Drosophila phylogeny.</title>
        <authorList>
            <consortium name="Drosophila 12 Genomes Consortium"/>
            <person name="Clark A.G."/>
            <person name="Eisen M.B."/>
            <person name="Smith D.R."/>
            <person name="Bergman C.M."/>
            <person name="Oliver B."/>
            <person name="Markow T.A."/>
            <person name="Kaufman T.C."/>
            <person name="Kellis M."/>
            <person name="Gelbart W."/>
            <person name="Iyer V.N."/>
            <person name="Pollard D.A."/>
            <person name="Sackton T.B."/>
            <person name="Larracuente A.M."/>
            <person name="Singh N.D."/>
            <person name="Abad J.P."/>
            <person name="Abt D.N."/>
            <person name="Adryan B."/>
            <person name="Aguade M."/>
            <person name="Akashi H."/>
            <person name="Anderson W.W."/>
            <person name="Aquadro C.F."/>
            <person name="Ardell D.H."/>
            <person name="Arguello R."/>
            <person name="Artieri C.G."/>
            <person name="Barbash D.A."/>
            <person name="Barker D."/>
            <person name="Barsanti P."/>
            <person name="Batterham P."/>
            <person name="Batzoglou S."/>
            <person name="Begun D."/>
            <person name="Bhutkar A."/>
            <person name="Blanco E."/>
            <person name="Bosak S.A."/>
            <person name="Bradley R.K."/>
            <person name="Brand A.D."/>
            <person name="Brent M.R."/>
            <person name="Brooks A.N."/>
            <person name="Brown R.H."/>
            <person name="Butlin R.K."/>
            <person name="Caggese C."/>
            <person name="Calvi B.R."/>
            <person name="Bernardo de Carvalho A."/>
            <person name="Caspi A."/>
            <person name="Castrezana S."/>
            <person name="Celniker S.E."/>
            <person name="Chang J.L."/>
            <person name="Chapple C."/>
            <person name="Chatterji S."/>
            <person name="Chinwalla A."/>
            <person name="Civetta A."/>
            <person name="Clifton S.W."/>
            <person name="Comeron J.M."/>
            <person name="Costello J.C."/>
            <person name="Coyne J.A."/>
            <person name="Daub J."/>
            <person name="David R.G."/>
            <person name="Delcher A.L."/>
            <person name="Delehaunty K."/>
            <person name="Do C.B."/>
            <person name="Ebling H."/>
            <person name="Edwards K."/>
            <person name="Eickbush T."/>
            <person name="Evans J.D."/>
            <person name="Filipski A."/>
            <person name="Findeiss S."/>
            <person name="Freyhult E."/>
            <person name="Fulton L."/>
            <person name="Fulton R."/>
            <person name="Garcia A.C."/>
            <person name="Gardiner A."/>
            <person name="Garfield D.A."/>
            <person name="Garvin B.E."/>
            <person name="Gibson G."/>
            <person name="Gilbert D."/>
            <person name="Gnerre S."/>
            <person name="Godfrey J."/>
            <person name="Good R."/>
            <person name="Gotea V."/>
            <person name="Gravely B."/>
            <person name="Greenberg A.J."/>
            <person name="Griffiths-Jones S."/>
            <person name="Gross S."/>
            <person name="Guigo R."/>
            <person name="Gustafson E.A."/>
            <person name="Haerty W."/>
            <person name="Hahn M.W."/>
            <person name="Halligan D.L."/>
            <person name="Halpern A.L."/>
            <person name="Halter G.M."/>
            <person name="Han M.V."/>
            <person name="Heger A."/>
            <person name="Hillier L."/>
            <person name="Hinrichs A.S."/>
            <person name="Holmes I."/>
            <person name="Hoskins R.A."/>
            <person name="Hubisz M.J."/>
            <person name="Hultmark D."/>
            <person name="Huntley M.A."/>
            <person name="Jaffe D.B."/>
            <person name="Jagadeeshan S."/>
            <person name="Jeck W.R."/>
            <person name="Johnson J."/>
            <person name="Jones C.D."/>
            <person name="Jordan W.C."/>
            <person name="Karpen G.H."/>
            <person name="Kataoka E."/>
            <person name="Keightley P.D."/>
            <person name="Kheradpour P."/>
            <person name="Kirkness E.F."/>
            <person name="Koerich L.B."/>
            <person name="Kristiansen K."/>
            <person name="Kudrna D."/>
            <person name="Kulathinal R.J."/>
            <person name="Kumar S."/>
            <person name="Kwok R."/>
            <person name="Lander E."/>
            <person name="Langley C.H."/>
            <person name="Lapoint R."/>
            <person name="Lazzaro B.P."/>
            <person name="Lee S.J."/>
            <person name="Levesque L."/>
            <person name="Li R."/>
            <person name="Lin C.F."/>
            <person name="Lin M.F."/>
            <person name="Lindblad-Toh K."/>
            <person name="Llopart A."/>
            <person name="Long M."/>
            <person name="Low L."/>
            <person name="Lozovsky E."/>
            <person name="Lu J."/>
            <person name="Luo M."/>
            <person name="Machado C.A."/>
            <person name="Makalowski W."/>
            <person name="Marzo M."/>
            <person name="Matsuda M."/>
            <person name="Matzkin L."/>
            <person name="McAllister B."/>
            <person name="McBride C.S."/>
            <person name="McKernan B."/>
            <person name="McKernan K."/>
            <person name="Mendez-Lago M."/>
            <person name="Minx P."/>
            <person name="Mollenhauer M.U."/>
            <person name="Montooth K."/>
            <person name="Mount S.M."/>
            <person name="Mu X."/>
            <person name="Myers E."/>
            <person name="Negre B."/>
            <person name="Newfeld S."/>
            <person name="Nielsen R."/>
            <person name="Noor M.A."/>
            <person name="O'Grady P."/>
            <person name="Pachter L."/>
            <person name="Papaceit M."/>
            <person name="Parisi M.J."/>
            <person name="Parisi M."/>
            <person name="Parts L."/>
            <person name="Pedersen J.S."/>
            <person name="Pesole G."/>
            <person name="Phillippy A.M."/>
            <person name="Ponting C.P."/>
            <person name="Pop M."/>
            <person name="Porcelli D."/>
            <person name="Powell J.R."/>
            <person name="Prohaska S."/>
            <person name="Pruitt K."/>
            <person name="Puig M."/>
            <person name="Quesneville H."/>
            <person name="Ram K.R."/>
            <person name="Rand D."/>
            <person name="Rasmussen M.D."/>
            <person name="Reed L.K."/>
            <person name="Reenan R."/>
            <person name="Reily A."/>
            <person name="Remington K.A."/>
            <person name="Rieger T.T."/>
            <person name="Ritchie M.G."/>
            <person name="Robin C."/>
            <person name="Rogers Y.H."/>
            <person name="Rohde C."/>
            <person name="Rozas J."/>
            <person name="Rubenfield M.J."/>
            <person name="Ruiz A."/>
            <person name="Russo S."/>
            <person name="Salzberg S.L."/>
            <person name="Sanchez-Gracia A."/>
            <person name="Saranga D.J."/>
            <person name="Sato H."/>
            <person name="Schaeffer S.W."/>
            <person name="Schatz M.C."/>
            <person name="Schlenke T."/>
            <person name="Schwartz R."/>
            <person name="Segarra C."/>
            <person name="Singh R.S."/>
            <person name="Sirot L."/>
            <person name="Sirota M."/>
            <person name="Sisneros N.B."/>
            <person name="Smith C.D."/>
            <person name="Smith T.F."/>
            <person name="Spieth J."/>
            <person name="Stage D.E."/>
            <person name="Stark A."/>
            <person name="Stephan W."/>
            <person name="Strausberg R.L."/>
            <person name="Strempel S."/>
            <person name="Sturgill D."/>
            <person name="Sutton G."/>
            <person name="Sutton G.G."/>
            <person name="Tao W."/>
            <person name="Teichmann S."/>
            <person name="Tobari Y.N."/>
            <person name="Tomimura Y."/>
            <person name="Tsolas J.M."/>
            <person name="Valente V.L."/>
            <person name="Venter E."/>
            <person name="Venter J.C."/>
            <person name="Vicario S."/>
            <person name="Vieira F.G."/>
            <person name="Vilella A.J."/>
            <person name="Villasante A."/>
            <person name="Walenz B."/>
            <person name="Wang J."/>
            <person name="Wasserman M."/>
            <person name="Watts T."/>
            <person name="Wilson D."/>
            <person name="Wilson R.K."/>
            <person name="Wing R.A."/>
            <person name="Wolfner M.F."/>
            <person name="Wong A."/>
            <person name="Wong G.K."/>
            <person name="Wu C.I."/>
            <person name="Wu G."/>
            <person name="Yamamoto D."/>
            <person name="Yang H.P."/>
            <person name="Yang S.P."/>
            <person name="Yorke J.A."/>
            <person name="Yoshida K."/>
            <person name="Zdobnov E."/>
            <person name="Zhang P."/>
            <person name="Zhang Y."/>
            <person name="Zimin A.V."/>
            <person name="Baldwin J."/>
            <person name="Abdouelleil A."/>
            <person name="Abdulkadir J."/>
            <person name="Abebe A."/>
            <person name="Abera B."/>
            <person name="Abreu J."/>
            <person name="Acer S.C."/>
            <person name="Aftuck L."/>
            <person name="Alexander A."/>
            <person name="An P."/>
            <person name="Anderson E."/>
            <person name="Anderson S."/>
            <person name="Arachi H."/>
            <person name="Azer M."/>
            <person name="Bachantsang P."/>
            <person name="Barry A."/>
            <person name="Bayul T."/>
            <person name="Berlin A."/>
            <person name="Bessette D."/>
            <person name="Bloom T."/>
            <person name="Blye J."/>
            <person name="Boguslavskiy L."/>
            <person name="Bonnet C."/>
            <person name="Boukhgalter B."/>
            <person name="Bourzgui I."/>
            <person name="Brown A."/>
            <person name="Cahill P."/>
            <person name="Channer S."/>
            <person name="Cheshatsang Y."/>
            <person name="Chuda L."/>
            <person name="Citroen M."/>
            <person name="Collymore A."/>
            <person name="Cooke P."/>
            <person name="Costello M."/>
            <person name="D'Aco K."/>
            <person name="Daza R."/>
            <person name="De Haan G."/>
            <person name="DeGray S."/>
            <person name="DeMaso C."/>
            <person name="Dhargay N."/>
            <person name="Dooley K."/>
            <person name="Dooley E."/>
            <person name="Doricent M."/>
            <person name="Dorje P."/>
            <person name="Dorjee K."/>
            <person name="Dupes A."/>
            <person name="Elong R."/>
            <person name="Falk J."/>
            <person name="Farina A."/>
            <person name="Faro S."/>
            <person name="Ferguson D."/>
            <person name="Fisher S."/>
            <person name="Foley C.D."/>
            <person name="Franke A."/>
            <person name="Friedrich D."/>
            <person name="Gadbois L."/>
            <person name="Gearin G."/>
            <person name="Gearin C.R."/>
            <person name="Giannoukos G."/>
            <person name="Goode T."/>
            <person name="Graham J."/>
            <person name="Grandbois E."/>
            <person name="Grewal S."/>
            <person name="Gyaltsen K."/>
            <person name="Hafez N."/>
            <person name="Hagos B."/>
            <person name="Hall J."/>
            <person name="Henson C."/>
            <person name="Hollinger A."/>
            <person name="Honan T."/>
            <person name="Huard M.D."/>
            <person name="Hughes L."/>
            <person name="Hurhula B."/>
            <person name="Husby M.E."/>
            <person name="Kamat A."/>
            <person name="Kanga B."/>
            <person name="Kashin S."/>
            <person name="Khazanovich D."/>
            <person name="Kisner P."/>
            <person name="Lance K."/>
            <person name="Lara M."/>
            <person name="Lee W."/>
            <person name="Lennon N."/>
            <person name="Letendre F."/>
            <person name="LeVine R."/>
            <person name="Lipovsky A."/>
            <person name="Liu X."/>
            <person name="Liu J."/>
            <person name="Liu S."/>
            <person name="Lokyitsang T."/>
            <person name="Lokyitsang Y."/>
            <person name="Lubonja R."/>
            <person name="Lui A."/>
            <person name="MacDonald P."/>
            <person name="Magnisalis V."/>
            <person name="Maru K."/>
            <person name="Matthews C."/>
            <person name="McCusker W."/>
            <person name="McDonough S."/>
            <person name="Mehta T."/>
            <person name="Meldrim J."/>
            <person name="Meneus L."/>
            <person name="Mihai O."/>
            <person name="Mihalev A."/>
            <person name="Mihova T."/>
            <person name="Mittelman R."/>
            <person name="Mlenga V."/>
            <person name="Montmayeur A."/>
            <person name="Mulrain L."/>
            <person name="Navidi A."/>
            <person name="Naylor J."/>
            <person name="Negash T."/>
            <person name="Nguyen T."/>
            <person name="Nguyen N."/>
            <person name="Nicol R."/>
            <person name="Norbu C."/>
            <person name="Norbu N."/>
            <person name="Novod N."/>
            <person name="O'Neill B."/>
            <person name="Osman S."/>
            <person name="Markiewicz E."/>
            <person name="Oyono O.L."/>
            <person name="Patti C."/>
            <person name="Phunkhang P."/>
            <person name="Pierre F."/>
            <person name="Priest M."/>
            <person name="Raghuraman S."/>
            <person name="Rege F."/>
            <person name="Reyes R."/>
            <person name="Rise C."/>
            <person name="Rogov P."/>
            <person name="Ross K."/>
            <person name="Ryan E."/>
            <person name="Settipalli S."/>
            <person name="Shea T."/>
            <person name="Sherpa N."/>
            <person name="Shi L."/>
            <person name="Shih D."/>
            <person name="Sparrow T."/>
            <person name="Spaulding J."/>
            <person name="Stalker J."/>
            <person name="Stange-Thomann N."/>
            <person name="Stavropoulos S."/>
            <person name="Stone C."/>
            <person name="Strader C."/>
            <person name="Tesfaye S."/>
            <person name="Thomson T."/>
            <person name="Thoulutsang Y."/>
            <person name="Thoulutsang D."/>
            <person name="Topham K."/>
            <person name="Topping I."/>
            <person name="Tsamla T."/>
            <person name="Vassiliev H."/>
            <person name="Vo A."/>
            <person name="Wangchuk T."/>
            <person name="Wangdi T."/>
            <person name="Weiand M."/>
            <person name="Wilkinson J."/>
            <person name="Wilson A."/>
            <person name="Yadav S."/>
            <person name="Young G."/>
            <person name="Yu Q."/>
            <person name="Zembek L."/>
            <person name="Zhong D."/>
            <person name="Zimmer A."/>
            <person name="Zwirko Z."/>
            <person name="Jaffe D.B."/>
            <person name="Alvarez P."/>
            <person name="Brockman W."/>
            <person name="Butler J."/>
            <person name="Chin C."/>
            <person name="Gnerre S."/>
            <person name="Grabherr M."/>
            <person name="Kleber M."/>
            <person name="Mauceli E."/>
            <person name="MacCallum I."/>
        </authorList>
    </citation>
    <scope>NUCLEOTIDE SEQUENCE [LARGE SCALE GENOMIC DNA]</scope>
    <source>
        <strain evidence="2">white501</strain>
    </source>
</reference>
<sequence length="56" mass="6048">MQAIGNLTTTSCGQETIAQVVSVDYVMDKLRKLTSTPQDKNFSKVNSVGQALLAVF</sequence>
<dbReference type="Proteomes" id="UP000000304">
    <property type="component" value="Unassembled WGS sequence"/>
</dbReference>
<dbReference type="HOGENOM" id="CLU_3016473_0_0_1"/>
<proteinExistence type="predicted"/>
<dbReference type="OrthoDB" id="10265988at2759"/>
<name>B4NVD6_DROSI</name>
<evidence type="ECO:0000313" key="2">
    <source>
        <dbReference type="Proteomes" id="UP000000304"/>
    </source>
</evidence>
<protein>
    <submittedName>
        <fullName evidence="1">GD20165</fullName>
    </submittedName>
</protein>
<dbReference type="AlphaFoldDB" id="B4NVD6"/>